<sequence>MSHAAFPPPNGMGSFWRSQTGDLDSHRSTSELPAQCDIVIIGAGYSGAALVTHILSKRGDKAPSILVLEARQLCSGATGRNGGHLKPDSYYSIARLANEYGIDAAAEVADFEAANFEAVADFIRDEKVNCDFVITRAIDVQLSAEHQDRIQAGYRSLLAQGVKATKNTYCAPPEFAERLSGVKGAKGCFSYTAGHLWPYKLAHHMFREAVAKGVNLQANTPVQTISSTRDANGFWMITTNRGVVKTRQVIMATNAYTAAILPEYAGKIIPYRAICSRITVPGRAPLLTNSYALRFNDWDFDYLIPRPDGSIIVGGARQAYIRHLEDWYGNSNDGELIERARGYFDGYMQRHFNGWENSGAVVDQVWTGIMGYSSDRLPRVGPIPDRSGMFIMGGFTGHGMPQVFLCASGLADMVLGTAEFGESGIPRLFEESRERLSDDRNRVLEIYQEPLSELTSKL</sequence>
<dbReference type="InterPro" id="IPR006076">
    <property type="entry name" value="FAD-dep_OxRdtase"/>
</dbReference>
<evidence type="ECO:0000313" key="4">
    <source>
        <dbReference type="Proteomes" id="UP000717696"/>
    </source>
</evidence>
<keyword evidence="4" id="KW-1185">Reference proteome</keyword>
<proteinExistence type="predicted"/>
<dbReference type="EMBL" id="JAGMUU010000009">
    <property type="protein sequence ID" value="KAH7145514.1"/>
    <property type="molecule type" value="Genomic_DNA"/>
</dbReference>
<dbReference type="PANTHER" id="PTHR13847:SF279">
    <property type="entry name" value="FAD DEPENDENT OXIDOREDUCTASE DOMAIN-CONTAINING PROTEIN-RELATED"/>
    <property type="match status" value="1"/>
</dbReference>
<comment type="caution">
    <text evidence="3">The sequence shown here is derived from an EMBL/GenBank/DDBJ whole genome shotgun (WGS) entry which is preliminary data.</text>
</comment>
<accession>A0A9P9ETV4</accession>
<dbReference type="Gene3D" id="3.50.50.60">
    <property type="entry name" value="FAD/NAD(P)-binding domain"/>
    <property type="match status" value="1"/>
</dbReference>
<evidence type="ECO:0000259" key="2">
    <source>
        <dbReference type="Pfam" id="PF01266"/>
    </source>
</evidence>
<dbReference type="OrthoDB" id="429143at2759"/>
<reference evidence="3" key="1">
    <citation type="journal article" date="2021" name="Nat. Commun.">
        <title>Genetic determinants of endophytism in the Arabidopsis root mycobiome.</title>
        <authorList>
            <person name="Mesny F."/>
            <person name="Miyauchi S."/>
            <person name="Thiergart T."/>
            <person name="Pickel B."/>
            <person name="Atanasova L."/>
            <person name="Karlsson M."/>
            <person name="Huettel B."/>
            <person name="Barry K.W."/>
            <person name="Haridas S."/>
            <person name="Chen C."/>
            <person name="Bauer D."/>
            <person name="Andreopoulos W."/>
            <person name="Pangilinan J."/>
            <person name="LaButti K."/>
            <person name="Riley R."/>
            <person name="Lipzen A."/>
            <person name="Clum A."/>
            <person name="Drula E."/>
            <person name="Henrissat B."/>
            <person name="Kohler A."/>
            <person name="Grigoriev I.V."/>
            <person name="Martin F.M."/>
            <person name="Hacquard S."/>
        </authorList>
    </citation>
    <scope>NUCLEOTIDE SEQUENCE</scope>
    <source>
        <strain evidence="3">MPI-CAGE-AT-0021</strain>
    </source>
</reference>
<gene>
    <name evidence="3" type="ORF">B0J13DRAFT_665924</name>
</gene>
<dbReference type="InterPro" id="IPR036188">
    <property type="entry name" value="FAD/NAD-bd_sf"/>
</dbReference>
<dbReference type="GO" id="GO:0005737">
    <property type="term" value="C:cytoplasm"/>
    <property type="evidence" value="ECO:0007669"/>
    <property type="project" value="TreeGrafter"/>
</dbReference>
<dbReference type="SUPFAM" id="SSF51905">
    <property type="entry name" value="FAD/NAD(P)-binding domain"/>
    <property type="match status" value="1"/>
</dbReference>
<feature type="compositionally biased region" description="Pro residues" evidence="1">
    <location>
        <begin position="1"/>
        <end position="10"/>
    </location>
</feature>
<organism evidence="3 4">
    <name type="scientific">Dactylonectria estremocensis</name>
    <dbReference type="NCBI Taxonomy" id="1079267"/>
    <lineage>
        <taxon>Eukaryota</taxon>
        <taxon>Fungi</taxon>
        <taxon>Dikarya</taxon>
        <taxon>Ascomycota</taxon>
        <taxon>Pezizomycotina</taxon>
        <taxon>Sordariomycetes</taxon>
        <taxon>Hypocreomycetidae</taxon>
        <taxon>Hypocreales</taxon>
        <taxon>Nectriaceae</taxon>
        <taxon>Dactylonectria</taxon>
    </lineage>
</organism>
<protein>
    <submittedName>
        <fullName evidence="3">FAD dependent oxidoreductase</fullName>
    </submittedName>
</protein>
<dbReference type="Pfam" id="PF01266">
    <property type="entry name" value="DAO"/>
    <property type="match status" value="1"/>
</dbReference>
<feature type="domain" description="FAD dependent oxidoreductase" evidence="2">
    <location>
        <begin position="37"/>
        <end position="413"/>
    </location>
</feature>
<evidence type="ECO:0000313" key="3">
    <source>
        <dbReference type="EMBL" id="KAH7145514.1"/>
    </source>
</evidence>
<feature type="region of interest" description="Disordered" evidence="1">
    <location>
        <begin position="1"/>
        <end position="28"/>
    </location>
</feature>
<dbReference type="Proteomes" id="UP000717696">
    <property type="component" value="Unassembled WGS sequence"/>
</dbReference>
<dbReference type="PANTHER" id="PTHR13847">
    <property type="entry name" value="SARCOSINE DEHYDROGENASE-RELATED"/>
    <property type="match status" value="1"/>
</dbReference>
<dbReference type="Gene3D" id="3.30.9.10">
    <property type="entry name" value="D-Amino Acid Oxidase, subunit A, domain 2"/>
    <property type="match status" value="1"/>
</dbReference>
<name>A0A9P9ETV4_9HYPO</name>
<dbReference type="AlphaFoldDB" id="A0A9P9ETV4"/>
<evidence type="ECO:0000256" key="1">
    <source>
        <dbReference type="SAM" id="MobiDB-lite"/>
    </source>
</evidence>